<evidence type="ECO:0000313" key="2">
    <source>
        <dbReference type="Proteomes" id="UP000230002"/>
    </source>
</evidence>
<protein>
    <submittedName>
        <fullName evidence="1">Uncharacterized protein</fullName>
    </submittedName>
</protein>
<name>A0A2G8SH37_9APHY</name>
<dbReference type="AlphaFoldDB" id="A0A2G8SH37"/>
<sequence>MPCGLPFANVLSTALSLVPPTDQTGVGELSISDMRAWSEAKSDEYHRYSLAFNAIRNVLAPVHRLPPDILSRIFVEAWQDRKSLRLTHVCRLWRTLLLDTSEFWAVAISGDQFRLPTTDDSEESSDEDYLGSACLHSSARNISLRLSSISPRIHYQLTQNAYRITSMHIYTYTRDQLDLLWKLLYAGMPRLESLVVQVSNSVAAWTGPRPLSTEELPLLTRLTLPARLFMISHSWPNRLQALALRSFYGNAELDSPFMVPLDMVLRSLEDYPSLKVLDIRDNALSYSPNSQPPSRAFPALELLRIRLQHHTISALLSFLTIPSSARLDISIVFPSWPAYGDLFVAGGAQDAVVALVDYVTIFSGPMSTVRGFTVRGSECLRVTASLDDTRRTVHLFKRTDAPVSRLLLAQHTAQRKPLPFGGRFVFAAFPHVTHLTIHGRKGVCAGFLRALYPPPPPSGDPPPLPLLTDLTVGVATKRRSAISESLRRGDVTHKRDGGAFVPVHFRECCRLFPKVSVPNVRSERGYRLSRFELFSYEEGCMGKPDSVVSHVDLAALMPELVERGIKPLRGLVDGSVVFSGYRFFMDA</sequence>
<reference evidence="1 2" key="1">
    <citation type="journal article" date="2015" name="Sci. Rep.">
        <title>Chromosome-level genome map provides insights into diverse defense mechanisms in the medicinal fungus Ganoderma sinense.</title>
        <authorList>
            <person name="Zhu Y."/>
            <person name="Xu J."/>
            <person name="Sun C."/>
            <person name="Zhou S."/>
            <person name="Xu H."/>
            <person name="Nelson D.R."/>
            <person name="Qian J."/>
            <person name="Song J."/>
            <person name="Luo H."/>
            <person name="Xiang L."/>
            <person name="Li Y."/>
            <person name="Xu Z."/>
            <person name="Ji A."/>
            <person name="Wang L."/>
            <person name="Lu S."/>
            <person name="Hayward A."/>
            <person name="Sun W."/>
            <person name="Li X."/>
            <person name="Schwartz D.C."/>
            <person name="Wang Y."/>
            <person name="Chen S."/>
        </authorList>
    </citation>
    <scope>NUCLEOTIDE SEQUENCE [LARGE SCALE GENOMIC DNA]</scope>
    <source>
        <strain evidence="1 2">ZZ0214-1</strain>
    </source>
</reference>
<organism evidence="1 2">
    <name type="scientific">Ganoderma sinense ZZ0214-1</name>
    <dbReference type="NCBI Taxonomy" id="1077348"/>
    <lineage>
        <taxon>Eukaryota</taxon>
        <taxon>Fungi</taxon>
        <taxon>Dikarya</taxon>
        <taxon>Basidiomycota</taxon>
        <taxon>Agaricomycotina</taxon>
        <taxon>Agaricomycetes</taxon>
        <taxon>Polyporales</taxon>
        <taxon>Polyporaceae</taxon>
        <taxon>Ganoderma</taxon>
    </lineage>
</organism>
<comment type="caution">
    <text evidence="1">The sequence shown here is derived from an EMBL/GenBank/DDBJ whole genome shotgun (WGS) entry which is preliminary data.</text>
</comment>
<evidence type="ECO:0000313" key="1">
    <source>
        <dbReference type="EMBL" id="PIL33076.1"/>
    </source>
</evidence>
<dbReference type="Proteomes" id="UP000230002">
    <property type="component" value="Unassembled WGS sequence"/>
</dbReference>
<dbReference type="OrthoDB" id="2751943at2759"/>
<dbReference type="EMBL" id="AYKW01000008">
    <property type="protein sequence ID" value="PIL33076.1"/>
    <property type="molecule type" value="Genomic_DNA"/>
</dbReference>
<accession>A0A2G8SH37</accession>
<gene>
    <name evidence="1" type="ORF">GSI_04525</name>
</gene>
<keyword evidence="2" id="KW-1185">Reference proteome</keyword>
<proteinExistence type="predicted"/>